<reference evidence="1" key="1">
    <citation type="submission" date="2024-06" db="EMBL/GenBank/DDBJ databases">
        <title>Genomic Encyclopedia of Type Strains, Phase IV (KMG-IV): sequencing the most valuable type-strain genomes for metagenomic binning, comparative biology and taxonomic classification.</title>
        <authorList>
            <person name="Goeker M."/>
        </authorList>
    </citation>
    <scope>NUCLEOTIDE SEQUENCE</scope>
    <source>
        <strain evidence="1">SJCon</strain>
    </source>
</reference>
<sequence length="232" mass="25550">MSMAAPEATFVLEGRPTAQLIADQLRELIVQGAFRPGQQVNESALASQLNTSRGPLREALQRLCQEGILVSKRNRGVFVLELTAADVKEIYAVREAVELAAAHTLLDSGPEQIATTVRELKAIIKNMAKQVKASDWQALARLDMQFHTTFVSGTGNTRLIRIYETLAAESRMCILGLEVAYPRIDVLVQEHQKILDHLEAGDRQGLQRAIQRHMEKAVEDLTSDPEAAGISA</sequence>
<dbReference type="EMBL" id="JBEPNJ010000003">
    <property type="protein sequence ID" value="MET3771366.1"/>
    <property type="molecule type" value="Genomic_DNA"/>
</dbReference>
<keyword evidence="1" id="KW-0238">DNA-binding</keyword>
<protein>
    <submittedName>
        <fullName evidence="1">DNA-binding GntR family transcriptional regulator</fullName>
    </submittedName>
</protein>
<keyword evidence="2" id="KW-1185">Reference proteome</keyword>
<evidence type="ECO:0000313" key="2">
    <source>
        <dbReference type="Proteomes" id="UP001549207"/>
    </source>
</evidence>
<organism evidence="1 2">
    <name type="scientific">Arthrobacter nitrophenolicus</name>
    <dbReference type="NCBI Taxonomy" id="683150"/>
    <lineage>
        <taxon>Bacteria</taxon>
        <taxon>Bacillati</taxon>
        <taxon>Actinomycetota</taxon>
        <taxon>Actinomycetes</taxon>
        <taxon>Micrococcales</taxon>
        <taxon>Micrococcaceae</taxon>
        <taxon>Arthrobacter</taxon>
    </lineage>
</organism>
<evidence type="ECO:0000313" key="1">
    <source>
        <dbReference type="EMBL" id="MET3771366.1"/>
    </source>
</evidence>
<dbReference type="Proteomes" id="UP001549207">
    <property type="component" value="Unassembled WGS sequence"/>
</dbReference>
<name>A0ACC6TC86_9MICC</name>
<gene>
    <name evidence="1" type="ORF">ABIC98_001001</name>
</gene>
<proteinExistence type="predicted"/>
<comment type="caution">
    <text evidence="1">The sequence shown here is derived from an EMBL/GenBank/DDBJ whole genome shotgun (WGS) entry which is preliminary data.</text>
</comment>
<accession>A0ACC6TC86</accession>